<reference evidence="2 3" key="1">
    <citation type="submission" date="2019-01" db="EMBL/GenBank/DDBJ databases">
        <title>Mucilaginibacter antarcticum sp. nov., isolated from antarctic soil.</title>
        <authorList>
            <person name="Yan Y.-Q."/>
            <person name="Du Z.-J."/>
        </authorList>
    </citation>
    <scope>NUCLEOTIDE SEQUENCE [LARGE SCALE GENOMIC DNA]</scope>
    <source>
        <strain evidence="2 3">F01003</strain>
    </source>
</reference>
<evidence type="ECO:0000256" key="1">
    <source>
        <dbReference type="SAM" id="SignalP"/>
    </source>
</evidence>
<dbReference type="AlphaFoldDB" id="A0A444MR69"/>
<accession>A0A444MR69</accession>
<organism evidence="2 3">
    <name type="scientific">Mucilaginibacter gilvus</name>
    <dbReference type="NCBI Taxonomy" id="2305909"/>
    <lineage>
        <taxon>Bacteria</taxon>
        <taxon>Pseudomonadati</taxon>
        <taxon>Bacteroidota</taxon>
        <taxon>Sphingobacteriia</taxon>
        <taxon>Sphingobacteriales</taxon>
        <taxon>Sphingobacteriaceae</taxon>
        <taxon>Mucilaginibacter</taxon>
    </lineage>
</organism>
<protein>
    <submittedName>
        <fullName evidence="2">Uncharacterized protein</fullName>
    </submittedName>
</protein>
<feature type="chain" id="PRO_5019510278" evidence="1">
    <location>
        <begin position="21"/>
        <end position="276"/>
    </location>
</feature>
<comment type="caution">
    <text evidence="2">The sequence shown here is derived from an EMBL/GenBank/DDBJ whole genome shotgun (WGS) entry which is preliminary data.</text>
</comment>
<name>A0A444MR69_9SPHI</name>
<feature type="signal peptide" evidence="1">
    <location>
        <begin position="1"/>
        <end position="20"/>
    </location>
</feature>
<evidence type="ECO:0000313" key="3">
    <source>
        <dbReference type="Proteomes" id="UP000286701"/>
    </source>
</evidence>
<keyword evidence="1" id="KW-0732">Signal</keyword>
<gene>
    <name evidence="2" type="ORF">EPL05_08660</name>
</gene>
<evidence type="ECO:0000313" key="2">
    <source>
        <dbReference type="EMBL" id="RWY54105.1"/>
    </source>
</evidence>
<dbReference type="EMBL" id="SBIW01000003">
    <property type="protein sequence ID" value="RWY54105.1"/>
    <property type="molecule type" value="Genomic_DNA"/>
</dbReference>
<dbReference type="RefSeq" id="WP_166727671.1">
    <property type="nucleotide sequence ID" value="NZ_SBIW01000003.1"/>
</dbReference>
<dbReference type="Proteomes" id="UP000286701">
    <property type="component" value="Unassembled WGS sequence"/>
</dbReference>
<keyword evidence="3" id="KW-1185">Reference proteome</keyword>
<sequence>MYKKTISPILLVLFCANAYAQKNVNFEFTLSEAKISHSLYNSIILADTRADTSSFGIVQTGAFNRNGKVISQDPFLAEVKLILGSLVDSTANNGELLLQVRQFNFLEITGAFGENGYCAIKAEMYTRNGAAYQKINSIDTLIHLRSSLDVTNKILRAGSQQLTAFIKSSLIIAPRTDALVYTYNDVTHIDSVEKRAIKVYNTGAYADGLYLTYRSFKDQVPDKEIRVVNDYLFEGNVKSPDEKGKLRDVKLKKTYAVVYKGSRISAHRTVFTRLQR</sequence>
<proteinExistence type="predicted"/>